<keyword evidence="3 10" id="KW-1134">Transmembrane beta strand</keyword>
<dbReference type="Pfam" id="PF13715">
    <property type="entry name" value="CarbopepD_reg_2"/>
    <property type="match status" value="1"/>
</dbReference>
<dbReference type="Proteomes" id="UP000295292">
    <property type="component" value="Unassembled WGS sequence"/>
</dbReference>
<gene>
    <name evidence="14" type="ORF">CLV99_1674</name>
</gene>
<keyword evidence="4" id="KW-0410">Iron transport</keyword>
<protein>
    <submittedName>
        <fullName evidence="14">TonB-linked SusC/RagA family outer membrane protein</fullName>
    </submittedName>
</protein>
<evidence type="ECO:0000256" key="10">
    <source>
        <dbReference type="PROSITE-ProRule" id="PRU01360"/>
    </source>
</evidence>
<feature type="domain" description="Secretin/TonB short N-terminal" evidence="13">
    <location>
        <begin position="47"/>
        <end position="98"/>
    </location>
</feature>
<dbReference type="Gene3D" id="2.40.170.20">
    <property type="entry name" value="TonB-dependent receptor, beta-barrel domain"/>
    <property type="match status" value="1"/>
</dbReference>
<keyword evidence="6" id="KW-0408">Iron</keyword>
<dbReference type="Gene3D" id="2.60.40.1120">
    <property type="entry name" value="Carboxypeptidase-like, regulatory domain"/>
    <property type="match status" value="1"/>
</dbReference>
<accession>A0A4R6WMF5</accession>
<dbReference type="InterPro" id="IPR037066">
    <property type="entry name" value="Plug_dom_sf"/>
</dbReference>
<dbReference type="InterPro" id="IPR008969">
    <property type="entry name" value="CarboxyPept-like_regulatory"/>
</dbReference>
<keyword evidence="4" id="KW-0406">Ion transport</keyword>
<name>A0A4R6WMF5_9SPHI</name>
<dbReference type="Gene3D" id="2.170.130.10">
    <property type="entry name" value="TonB-dependent receptor, plug domain"/>
    <property type="match status" value="1"/>
</dbReference>
<dbReference type="GO" id="GO:0006826">
    <property type="term" value="P:iron ion transport"/>
    <property type="evidence" value="ECO:0007669"/>
    <property type="project" value="UniProtKB-KW"/>
</dbReference>
<keyword evidence="8 10" id="KW-0472">Membrane</keyword>
<dbReference type="InterPro" id="IPR012910">
    <property type="entry name" value="Plug_dom"/>
</dbReference>
<organism evidence="14 15">
    <name type="scientific">Sphingobacterium yanglingense</name>
    <dbReference type="NCBI Taxonomy" id="1437280"/>
    <lineage>
        <taxon>Bacteria</taxon>
        <taxon>Pseudomonadati</taxon>
        <taxon>Bacteroidota</taxon>
        <taxon>Sphingobacteriia</taxon>
        <taxon>Sphingobacteriales</taxon>
        <taxon>Sphingobacteriaceae</taxon>
        <taxon>Sphingobacterium</taxon>
    </lineage>
</organism>
<dbReference type="OrthoDB" id="9768177at2"/>
<dbReference type="InterPro" id="IPR023996">
    <property type="entry name" value="TonB-dep_OMP_SusC/RagA"/>
</dbReference>
<dbReference type="EMBL" id="SNYV01000011">
    <property type="protein sequence ID" value="TDQ80217.1"/>
    <property type="molecule type" value="Genomic_DNA"/>
</dbReference>
<dbReference type="GO" id="GO:0009279">
    <property type="term" value="C:cell outer membrane"/>
    <property type="evidence" value="ECO:0007669"/>
    <property type="project" value="UniProtKB-SubCell"/>
</dbReference>
<dbReference type="SUPFAM" id="SSF56935">
    <property type="entry name" value="Porins"/>
    <property type="match status" value="1"/>
</dbReference>
<evidence type="ECO:0000256" key="5">
    <source>
        <dbReference type="ARBA" id="ARBA00022692"/>
    </source>
</evidence>
<dbReference type="AlphaFoldDB" id="A0A4R6WMF5"/>
<keyword evidence="2 10" id="KW-0813">Transport</keyword>
<dbReference type="PROSITE" id="PS52016">
    <property type="entry name" value="TONB_DEPENDENT_REC_3"/>
    <property type="match status" value="1"/>
</dbReference>
<dbReference type="InterPro" id="IPR011662">
    <property type="entry name" value="Secretin/TonB_short_N"/>
</dbReference>
<keyword evidence="12" id="KW-0732">Signal</keyword>
<dbReference type="FunFam" id="2.170.130.10:FF:000008">
    <property type="entry name" value="SusC/RagA family TonB-linked outer membrane protein"/>
    <property type="match status" value="1"/>
</dbReference>
<evidence type="ECO:0000256" key="12">
    <source>
        <dbReference type="SAM" id="SignalP"/>
    </source>
</evidence>
<dbReference type="InterPro" id="IPR023997">
    <property type="entry name" value="TonB-dep_OMP_SusC/RagA_CS"/>
</dbReference>
<comment type="subcellular location">
    <subcellularLocation>
        <location evidence="1 10">Cell outer membrane</location>
        <topology evidence="1 10">Multi-pass membrane protein</topology>
    </subcellularLocation>
</comment>
<dbReference type="RefSeq" id="WP_133583956.1">
    <property type="nucleotide sequence ID" value="NZ_SNYV01000011.1"/>
</dbReference>
<evidence type="ECO:0000313" key="15">
    <source>
        <dbReference type="Proteomes" id="UP000295292"/>
    </source>
</evidence>
<proteinExistence type="inferred from homology"/>
<evidence type="ECO:0000256" key="6">
    <source>
        <dbReference type="ARBA" id="ARBA00023004"/>
    </source>
</evidence>
<evidence type="ECO:0000256" key="11">
    <source>
        <dbReference type="RuleBase" id="RU003357"/>
    </source>
</evidence>
<sequence length="1073" mass="119154">MKKHLLVCCMFFLILMGHALAQSGISISKKNISIRDALYEIERQSQHAVAFDEGTLNVDQKINLSVKNKPLAEVLNIILQQTDCTFTIKNKHIIITPKEIKGDVQKRTVTGSVSDSTGRPIIGAILTVLGQDITTVTNTEGNFKIANVPANATVRVTYVGFISRNVRIGSNEKLTITLQQEAKELEEIVVVGYATVRKKDLTTAVAVVSTEDINERPITQAAQALQGKAAGVQVVQPSGEPGGGLMVRVRGTSSFQAGNEPLYVVDGLPMNNIANLSPNDIESMQVLKDASSAAIYGARAANGVVVITTKRGKGGIRSLSLSSYAGISRIGNTIDALNTEQYKEYLRDLKKQVPTTTLIPDDENRYTNWNDEYFGTGINQSHQLALTDGTEKLQYYISGGYMEDKGIIEKANFKRYNFRANVNNKQTDWLSLGFSIGYTRTNGRTIPHNKTAMRGGSILSVINTPPYMQKWDPFNPGAYDEFTYGSQFFSPFLASASDDTYKTSRIVGLTNLDFTIRKGLHYKINFGIDEDSSTGENYLAPGANGESRSYNGMYSVSASKNFEWLLENLVTYDTKFNKNSLSILGGATMQKAFNEGNGGGGYDVLGPSLGLVNIINPDQSWSNKASWSLLSYLARVSYDYDGKYLLSANMRTDGSSKFAPGHKWGVFPSASAAWRISAEPFMKSTVDYLDDLKLRVGWGKTGNQGGIGNYDWMATYWASRNIPKPEDQNQTPGMNTGLSSKGYRGLTWEKTTQYNVGLDASFFNSRLNFIVDVYYKYTNDLLKTFYPPGTAGSTYNILTNMGEMSNKGLEIAINSKNVVKPKFKWNSEFNISFNKNRAENIGITPVEYYATMYSNNQPAIILKNKSRLGTFFGYRTQGIDPETGDVIYQDLDGNGRITPEDRTILGDAQPLFTGGITNTFTYSNFSVSLFFQGSYGNHIFNASKMDMTGMQDFRNQSLEVLDRWKRPGMVTDVPRPGNRENIWNSDRYIEDGSYLRLKSLSFTYDFDTKGRLSKLGVRKLQPYFTAQNLWTWTKYSGYDPEVNAYGSSALELGIDYGTYPQAKTFVLGINVEF</sequence>
<comment type="caution">
    <text evidence="14">The sequence shown here is derived from an EMBL/GenBank/DDBJ whole genome shotgun (WGS) entry which is preliminary data.</text>
</comment>
<dbReference type="InterPro" id="IPR036942">
    <property type="entry name" value="Beta-barrel_TonB_sf"/>
</dbReference>
<keyword evidence="15" id="KW-1185">Reference proteome</keyword>
<feature type="signal peptide" evidence="12">
    <location>
        <begin position="1"/>
        <end position="21"/>
    </location>
</feature>
<evidence type="ECO:0000256" key="1">
    <source>
        <dbReference type="ARBA" id="ARBA00004571"/>
    </source>
</evidence>
<dbReference type="Pfam" id="PF07715">
    <property type="entry name" value="Plug"/>
    <property type="match status" value="1"/>
</dbReference>
<dbReference type="InterPro" id="IPR039426">
    <property type="entry name" value="TonB-dep_rcpt-like"/>
</dbReference>
<dbReference type="Gene3D" id="3.55.50.30">
    <property type="match status" value="1"/>
</dbReference>
<feature type="chain" id="PRO_5020513966" evidence="12">
    <location>
        <begin position="22"/>
        <end position="1073"/>
    </location>
</feature>
<comment type="similarity">
    <text evidence="10 11">Belongs to the TonB-dependent receptor family.</text>
</comment>
<dbReference type="Pfam" id="PF07660">
    <property type="entry name" value="STN"/>
    <property type="match status" value="1"/>
</dbReference>
<evidence type="ECO:0000256" key="2">
    <source>
        <dbReference type="ARBA" id="ARBA00022448"/>
    </source>
</evidence>
<dbReference type="NCBIfam" id="TIGR04057">
    <property type="entry name" value="SusC_RagA_signa"/>
    <property type="match status" value="1"/>
</dbReference>
<keyword evidence="5 10" id="KW-0812">Transmembrane</keyword>
<keyword evidence="9 10" id="KW-0998">Cell outer membrane</keyword>
<dbReference type="SUPFAM" id="SSF49464">
    <property type="entry name" value="Carboxypeptidase regulatory domain-like"/>
    <property type="match status" value="1"/>
</dbReference>
<reference evidence="14 15" key="1">
    <citation type="submission" date="2019-03" db="EMBL/GenBank/DDBJ databases">
        <title>Genomic Encyclopedia of Archaeal and Bacterial Type Strains, Phase II (KMG-II): from individual species to whole genera.</title>
        <authorList>
            <person name="Goeker M."/>
        </authorList>
    </citation>
    <scope>NUCLEOTIDE SEQUENCE [LARGE SCALE GENOMIC DNA]</scope>
    <source>
        <strain evidence="14 15">DSM 28353</strain>
    </source>
</reference>
<evidence type="ECO:0000259" key="13">
    <source>
        <dbReference type="SMART" id="SM00965"/>
    </source>
</evidence>
<evidence type="ECO:0000256" key="4">
    <source>
        <dbReference type="ARBA" id="ARBA00022496"/>
    </source>
</evidence>
<dbReference type="NCBIfam" id="TIGR04056">
    <property type="entry name" value="OMP_RagA_SusC"/>
    <property type="match status" value="1"/>
</dbReference>
<dbReference type="SMART" id="SM00965">
    <property type="entry name" value="STN"/>
    <property type="match status" value="1"/>
</dbReference>
<keyword evidence="7 11" id="KW-0798">TonB box</keyword>
<evidence type="ECO:0000313" key="14">
    <source>
        <dbReference type="EMBL" id="TDQ80217.1"/>
    </source>
</evidence>
<evidence type="ECO:0000256" key="9">
    <source>
        <dbReference type="ARBA" id="ARBA00023237"/>
    </source>
</evidence>
<dbReference type="InterPro" id="IPR000531">
    <property type="entry name" value="Beta-barrel_TonB"/>
</dbReference>
<dbReference type="Pfam" id="PF00593">
    <property type="entry name" value="TonB_dep_Rec_b-barrel"/>
    <property type="match status" value="1"/>
</dbReference>
<evidence type="ECO:0000256" key="7">
    <source>
        <dbReference type="ARBA" id="ARBA00023077"/>
    </source>
</evidence>
<evidence type="ECO:0000256" key="3">
    <source>
        <dbReference type="ARBA" id="ARBA00022452"/>
    </source>
</evidence>
<evidence type="ECO:0000256" key="8">
    <source>
        <dbReference type="ARBA" id="ARBA00023136"/>
    </source>
</evidence>